<evidence type="ECO:0000256" key="5">
    <source>
        <dbReference type="ARBA" id="ARBA00023274"/>
    </source>
</evidence>
<evidence type="ECO:0000256" key="7">
    <source>
        <dbReference type="ARBA" id="ARBA00039442"/>
    </source>
</evidence>
<dbReference type="Proteomes" id="UP001516400">
    <property type="component" value="Unassembled WGS sequence"/>
</dbReference>
<keyword evidence="3" id="KW-0689">Ribosomal protein</keyword>
<dbReference type="InterPro" id="IPR010793">
    <property type="entry name" value="Ribosomal_mL37/mL65"/>
</dbReference>
<comment type="subcellular location">
    <subcellularLocation>
        <location evidence="1">Mitochondrion</location>
    </subcellularLocation>
</comment>
<keyword evidence="10" id="KW-1185">Reference proteome</keyword>
<dbReference type="GO" id="GO:0005840">
    <property type="term" value="C:ribosome"/>
    <property type="evidence" value="ECO:0007669"/>
    <property type="project" value="UniProtKB-KW"/>
</dbReference>
<dbReference type="AlphaFoldDB" id="A0ABD2PBL7"/>
<evidence type="ECO:0000256" key="8">
    <source>
        <dbReference type="ARBA" id="ARBA00041617"/>
    </source>
</evidence>
<accession>A0ABD2PBL7</accession>
<evidence type="ECO:0000256" key="4">
    <source>
        <dbReference type="ARBA" id="ARBA00023128"/>
    </source>
</evidence>
<reference evidence="9 10" key="1">
    <citation type="journal article" date="2021" name="BMC Biol.">
        <title>Horizontally acquired antibacterial genes associated with adaptive radiation of ladybird beetles.</title>
        <authorList>
            <person name="Li H.S."/>
            <person name="Tang X.F."/>
            <person name="Huang Y.H."/>
            <person name="Xu Z.Y."/>
            <person name="Chen M.L."/>
            <person name="Du X.Y."/>
            <person name="Qiu B.Y."/>
            <person name="Chen P.T."/>
            <person name="Zhang W."/>
            <person name="Slipinski A."/>
            <person name="Escalona H.E."/>
            <person name="Waterhouse R.M."/>
            <person name="Zwick A."/>
            <person name="Pang H."/>
        </authorList>
    </citation>
    <scope>NUCLEOTIDE SEQUENCE [LARGE SCALE GENOMIC DNA]</scope>
    <source>
        <strain evidence="9">SYSU2018</strain>
    </source>
</reference>
<comment type="caution">
    <text evidence="9">The sequence shown here is derived from an EMBL/GenBank/DDBJ whole genome shotgun (WGS) entry which is preliminary data.</text>
</comment>
<keyword evidence="2" id="KW-0809">Transit peptide</keyword>
<evidence type="ECO:0000256" key="6">
    <source>
        <dbReference type="ARBA" id="ARBA00037985"/>
    </source>
</evidence>
<keyword evidence="4" id="KW-0496">Mitochondrion</keyword>
<sequence length="405" mass="47543">MKLSVVLFKQHIGRHFKKHWVIQGRKRILKTPSEELLTKNGITIYKPEDIYCEKKEFERVEVVGFKPNPIKWDETHPNWHNRTLLTYRDNNVLLEGLNQAQVLTKTIKITGLPEDYVLNPFSKELSRHVKDILLNAHLFDAEQQKLPKRKDPERPAWNFPRDYGITYKRRNKLMTSKLLHLLESNEKYDIVRERFVLNDLFFSYPFEKEDNLIQFQLTGDAVLVSSKPLPPVTLESTENKKLPDLHPIKYTVTLNEENIYTVENIYPIKKTVNINHPHTVFVHYDQTEVKNLFEEEVTEDQYYGRSLLKTFTVAASYAKQRFGENVKELPDPVTVQCVHTDGRLFHFGVLQLNTLNLEDGGICNVWYQTERLPLFEVCEYIGGKPILQAFNKNVVQHLISFYGRS</sequence>
<evidence type="ECO:0000256" key="1">
    <source>
        <dbReference type="ARBA" id="ARBA00004173"/>
    </source>
</evidence>
<evidence type="ECO:0000313" key="10">
    <source>
        <dbReference type="Proteomes" id="UP001516400"/>
    </source>
</evidence>
<dbReference type="GO" id="GO:1990904">
    <property type="term" value="C:ribonucleoprotein complex"/>
    <property type="evidence" value="ECO:0007669"/>
    <property type="project" value="UniProtKB-KW"/>
</dbReference>
<dbReference type="EMBL" id="JABFTP020000185">
    <property type="protein sequence ID" value="KAL3288344.1"/>
    <property type="molecule type" value="Genomic_DNA"/>
</dbReference>
<dbReference type="Pfam" id="PF07147">
    <property type="entry name" value="PDCD9"/>
    <property type="match status" value="1"/>
</dbReference>
<evidence type="ECO:0000313" key="9">
    <source>
        <dbReference type="EMBL" id="KAL3288344.1"/>
    </source>
</evidence>
<gene>
    <name evidence="9" type="ORF">HHI36_002792</name>
</gene>
<comment type="similarity">
    <text evidence="6">Belongs to the mitochondrion-specific ribosomal protein mL37 family.</text>
</comment>
<dbReference type="InterPro" id="IPR052482">
    <property type="entry name" value="mtLSU_mL37"/>
</dbReference>
<proteinExistence type="inferred from homology"/>
<organism evidence="9 10">
    <name type="scientific">Cryptolaemus montrouzieri</name>
    <dbReference type="NCBI Taxonomy" id="559131"/>
    <lineage>
        <taxon>Eukaryota</taxon>
        <taxon>Metazoa</taxon>
        <taxon>Ecdysozoa</taxon>
        <taxon>Arthropoda</taxon>
        <taxon>Hexapoda</taxon>
        <taxon>Insecta</taxon>
        <taxon>Pterygota</taxon>
        <taxon>Neoptera</taxon>
        <taxon>Endopterygota</taxon>
        <taxon>Coleoptera</taxon>
        <taxon>Polyphaga</taxon>
        <taxon>Cucujiformia</taxon>
        <taxon>Coccinelloidea</taxon>
        <taxon>Coccinellidae</taxon>
        <taxon>Scymninae</taxon>
        <taxon>Scymnini</taxon>
        <taxon>Cryptolaemus</taxon>
    </lineage>
</organism>
<dbReference type="PANTHER" id="PTHR15889:SF2">
    <property type="entry name" value="LARGE RIBOSOMAL SUBUNIT PROTEIN ML37"/>
    <property type="match status" value="1"/>
</dbReference>
<keyword evidence="5" id="KW-0687">Ribonucleoprotein</keyword>
<name>A0ABD2PBL7_9CUCU</name>
<evidence type="ECO:0000256" key="2">
    <source>
        <dbReference type="ARBA" id="ARBA00022946"/>
    </source>
</evidence>
<protein>
    <recommendedName>
        <fullName evidence="7">Large ribosomal subunit protein mL37</fullName>
    </recommendedName>
    <alternativeName>
        <fullName evidence="8">39S ribosomal protein L37, mitochondrial</fullName>
    </alternativeName>
</protein>
<evidence type="ECO:0000256" key="3">
    <source>
        <dbReference type="ARBA" id="ARBA00022980"/>
    </source>
</evidence>
<dbReference type="GO" id="GO:0005739">
    <property type="term" value="C:mitochondrion"/>
    <property type="evidence" value="ECO:0007669"/>
    <property type="project" value="UniProtKB-SubCell"/>
</dbReference>
<dbReference type="PANTHER" id="PTHR15889">
    <property type="entry name" value="MITOCHONDRIAL RIBOSOMAL PROTEIN L37"/>
    <property type="match status" value="1"/>
</dbReference>